<dbReference type="AlphaFoldDB" id="A0A4Q7ZQE1"/>
<proteinExistence type="predicted"/>
<organism evidence="1 2">
    <name type="scientific">Krasilnikovia cinnamomea</name>
    <dbReference type="NCBI Taxonomy" id="349313"/>
    <lineage>
        <taxon>Bacteria</taxon>
        <taxon>Bacillati</taxon>
        <taxon>Actinomycetota</taxon>
        <taxon>Actinomycetes</taxon>
        <taxon>Micromonosporales</taxon>
        <taxon>Micromonosporaceae</taxon>
        <taxon>Krasilnikovia</taxon>
    </lineage>
</organism>
<accession>A0A4Q7ZQE1</accession>
<evidence type="ECO:0000313" key="2">
    <source>
        <dbReference type="Proteomes" id="UP000292564"/>
    </source>
</evidence>
<sequence length="75" mass="8114">MPSNEFDGSIKLVYIADQNTFFASDTVGNGQPFDVIGNVEIGKELMHNVEDEKLFISVVNLNKSAVLATASKSAH</sequence>
<dbReference type="EMBL" id="SHKY01000001">
    <property type="protein sequence ID" value="RZU53328.1"/>
    <property type="molecule type" value="Genomic_DNA"/>
</dbReference>
<comment type="caution">
    <text evidence="1">The sequence shown here is derived from an EMBL/GenBank/DDBJ whole genome shotgun (WGS) entry which is preliminary data.</text>
</comment>
<protein>
    <submittedName>
        <fullName evidence="1">Uncharacterized protein</fullName>
    </submittedName>
</protein>
<reference evidence="1 2" key="1">
    <citation type="submission" date="2019-02" db="EMBL/GenBank/DDBJ databases">
        <title>Sequencing the genomes of 1000 actinobacteria strains.</title>
        <authorList>
            <person name="Klenk H.-P."/>
        </authorList>
    </citation>
    <scope>NUCLEOTIDE SEQUENCE [LARGE SCALE GENOMIC DNA]</scope>
    <source>
        <strain evidence="1 2">DSM 45162</strain>
    </source>
</reference>
<evidence type="ECO:0000313" key="1">
    <source>
        <dbReference type="EMBL" id="RZU53328.1"/>
    </source>
</evidence>
<dbReference type="RefSeq" id="WP_130511825.1">
    <property type="nucleotide sequence ID" value="NZ_SHKY01000001.1"/>
</dbReference>
<dbReference type="OrthoDB" id="4337871at2"/>
<dbReference type="Proteomes" id="UP000292564">
    <property type="component" value="Unassembled WGS sequence"/>
</dbReference>
<gene>
    <name evidence="1" type="ORF">EV385_5248</name>
</gene>
<name>A0A4Q7ZQE1_9ACTN</name>
<keyword evidence="2" id="KW-1185">Reference proteome</keyword>